<keyword evidence="3" id="KW-1185">Reference proteome</keyword>
<feature type="compositionally biased region" description="Gly residues" evidence="1">
    <location>
        <begin position="192"/>
        <end position="205"/>
    </location>
</feature>
<dbReference type="SUPFAM" id="SSF50729">
    <property type="entry name" value="PH domain-like"/>
    <property type="match status" value="1"/>
</dbReference>
<sequence length="395" mass="42095">MHEVERTRHFLSLRDKLTHGCPHKAGPPPSALDSPSRAPQLDHRRNRHQQQHHQQHHQHQQQQQLLHGDHGDHHDDHDHDDRDDDDDDAGGPGAPQLGGPPSGRRDVGTCTPGGGGAGGGPGGPGGPGCGGGGGAGVEESALVRSCDCLHDRERALVLKCLKLMTHTFNRTHGTLHGSFSCLKLSESSSSGVGLGGGGGAGGGSSHGSSSDSAPGTPSPPLSHHVCEHGLVSEVSEVSEVVRSELPLLVAEERGREAVADGGGRCVARVSEVRLSPVVTKSGYLNVLESPAGIWTRRWLCVRRPFALLYNAESDRCERGALDLRAARVVQQHGQDRQASLTTPFTFALCTQHRGLLLQASSSRDLQDWLYTFNPLAAGTYRSKMGSRRRSSDFST</sequence>
<evidence type="ECO:0000313" key="3">
    <source>
        <dbReference type="Proteomes" id="UP001318040"/>
    </source>
</evidence>
<feature type="compositionally biased region" description="Basic residues" evidence="1">
    <location>
        <begin position="44"/>
        <end position="59"/>
    </location>
</feature>
<dbReference type="Proteomes" id="UP001318040">
    <property type="component" value="Unplaced"/>
</dbReference>
<evidence type="ECO:0000256" key="1">
    <source>
        <dbReference type="SAM" id="MobiDB-lite"/>
    </source>
</evidence>
<dbReference type="InterPro" id="IPR011993">
    <property type="entry name" value="PH-like_dom_sf"/>
</dbReference>
<dbReference type="SMART" id="SM00233">
    <property type="entry name" value="PH"/>
    <property type="match status" value="1"/>
</dbReference>
<organism evidence="3 4">
    <name type="scientific">Petromyzon marinus</name>
    <name type="common">Sea lamprey</name>
    <dbReference type="NCBI Taxonomy" id="7757"/>
    <lineage>
        <taxon>Eukaryota</taxon>
        <taxon>Metazoa</taxon>
        <taxon>Chordata</taxon>
        <taxon>Craniata</taxon>
        <taxon>Vertebrata</taxon>
        <taxon>Cyclostomata</taxon>
        <taxon>Hyperoartia</taxon>
        <taxon>Petromyzontiformes</taxon>
        <taxon>Petromyzontidae</taxon>
        <taxon>Petromyzon</taxon>
    </lineage>
</organism>
<dbReference type="InterPro" id="IPR001849">
    <property type="entry name" value="PH_domain"/>
</dbReference>
<dbReference type="KEGG" id="pmrn:116938411"/>
<feature type="region of interest" description="Disordered" evidence="1">
    <location>
        <begin position="17"/>
        <end position="122"/>
    </location>
</feature>
<dbReference type="RefSeq" id="XP_032801420.1">
    <property type="nucleotide sequence ID" value="XM_032945529.1"/>
</dbReference>
<feature type="domain" description="PH" evidence="2">
    <location>
        <begin position="277"/>
        <end position="377"/>
    </location>
</feature>
<dbReference type="Gene3D" id="2.30.29.30">
    <property type="entry name" value="Pleckstrin-homology domain (PH domain)/Phosphotyrosine-binding domain (PTB)"/>
    <property type="match status" value="1"/>
</dbReference>
<protein>
    <submittedName>
        <fullName evidence="4">Kinesin-like protein KIF1A</fullName>
    </submittedName>
</protein>
<dbReference type="PROSITE" id="PS50003">
    <property type="entry name" value="PH_DOMAIN"/>
    <property type="match status" value="1"/>
</dbReference>
<reference evidence="4" key="1">
    <citation type="submission" date="2025-08" db="UniProtKB">
        <authorList>
            <consortium name="RefSeq"/>
        </authorList>
    </citation>
    <scope>IDENTIFICATION</scope>
    <source>
        <tissue evidence="4">Sperm</tissue>
    </source>
</reference>
<proteinExistence type="predicted"/>
<accession>A0AAJ7SMJ5</accession>
<evidence type="ECO:0000313" key="4">
    <source>
        <dbReference type="RefSeq" id="XP_032801420.1"/>
    </source>
</evidence>
<dbReference type="Pfam" id="PF00169">
    <property type="entry name" value="PH"/>
    <property type="match status" value="1"/>
</dbReference>
<feature type="compositionally biased region" description="Gly residues" evidence="1">
    <location>
        <begin position="111"/>
        <end position="122"/>
    </location>
</feature>
<evidence type="ECO:0000259" key="2">
    <source>
        <dbReference type="PROSITE" id="PS50003"/>
    </source>
</evidence>
<feature type="region of interest" description="Disordered" evidence="1">
    <location>
        <begin position="192"/>
        <end position="224"/>
    </location>
</feature>
<feature type="compositionally biased region" description="Basic and acidic residues" evidence="1">
    <location>
        <begin position="67"/>
        <end position="80"/>
    </location>
</feature>
<dbReference type="AlphaFoldDB" id="A0AAJ7SMJ5"/>
<gene>
    <name evidence="4" type="primary">LOC116938411</name>
</gene>
<name>A0AAJ7SMJ5_PETMA</name>